<evidence type="ECO:0000256" key="1">
    <source>
        <dbReference type="SAM" id="SignalP"/>
    </source>
</evidence>
<dbReference type="GeneID" id="39583685"/>
<name>A0A3N2PLB2_SODAK</name>
<dbReference type="Proteomes" id="UP000272025">
    <property type="component" value="Unassembled WGS sequence"/>
</dbReference>
<gene>
    <name evidence="2" type="ORF">SODALDRAFT_382117</name>
</gene>
<dbReference type="EMBL" id="ML119062">
    <property type="protein sequence ID" value="ROT35194.1"/>
    <property type="molecule type" value="Genomic_DNA"/>
</dbReference>
<organism evidence="2 3">
    <name type="scientific">Sodiomyces alkalinus (strain CBS 110278 / VKM F-3762 / F11)</name>
    <name type="common">Alkaliphilic filamentous fungus</name>
    <dbReference type="NCBI Taxonomy" id="1314773"/>
    <lineage>
        <taxon>Eukaryota</taxon>
        <taxon>Fungi</taxon>
        <taxon>Dikarya</taxon>
        <taxon>Ascomycota</taxon>
        <taxon>Pezizomycotina</taxon>
        <taxon>Sordariomycetes</taxon>
        <taxon>Hypocreomycetidae</taxon>
        <taxon>Glomerellales</taxon>
        <taxon>Plectosphaerellaceae</taxon>
        <taxon>Sodiomyces</taxon>
    </lineage>
</organism>
<accession>A0A3N2PLB2</accession>
<protein>
    <submittedName>
        <fullName evidence="2">Uncharacterized protein</fullName>
    </submittedName>
</protein>
<feature type="signal peptide" evidence="1">
    <location>
        <begin position="1"/>
        <end position="18"/>
    </location>
</feature>
<evidence type="ECO:0000313" key="2">
    <source>
        <dbReference type="EMBL" id="ROT35194.1"/>
    </source>
</evidence>
<keyword evidence="3" id="KW-1185">Reference proteome</keyword>
<feature type="chain" id="PRO_5018069050" evidence="1">
    <location>
        <begin position="19"/>
        <end position="120"/>
    </location>
</feature>
<keyword evidence="1" id="KW-0732">Signal</keyword>
<reference evidence="2 3" key="1">
    <citation type="journal article" date="2018" name="Mol. Ecol.">
        <title>The obligate alkalophilic soda-lake fungus Sodiomyces alkalinus has shifted to a protein diet.</title>
        <authorList>
            <person name="Grum-Grzhimaylo A.A."/>
            <person name="Falkoski D.L."/>
            <person name="van den Heuvel J."/>
            <person name="Valero-Jimenez C.A."/>
            <person name="Min B."/>
            <person name="Choi I.G."/>
            <person name="Lipzen A."/>
            <person name="Daum C.G."/>
            <person name="Aanen D.K."/>
            <person name="Tsang A."/>
            <person name="Henrissat B."/>
            <person name="Bilanenko E.N."/>
            <person name="de Vries R.P."/>
            <person name="van Kan J.A.L."/>
            <person name="Grigoriev I.V."/>
            <person name="Debets A.J.M."/>
        </authorList>
    </citation>
    <scope>NUCLEOTIDE SEQUENCE [LARGE SCALE GENOMIC DNA]</scope>
    <source>
        <strain evidence="2 3">F11</strain>
    </source>
</reference>
<evidence type="ECO:0000313" key="3">
    <source>
        <dbReference type="Proteomes" id="UP000272025"/>
    </source>
</evidence>
<proteinExistence type="predicted"/>
<sequence length="120" mass="13855">MKREKMILVALSRVLVCGMPMTRQMTSPQTRVFELDSDHTQILRNFWKPEQHRNTTTPNTIQYKSITGLTSVKPPADAPHSPPSLCPHKTQRRQDTFQYLFQSPPAQPPFPWFPLSPEIV</sequence>
<dbReference type="RefSeq" id="XP_028463000.1">
    <property type="nucleotide sequence ID" value="XM_028615208.1"/>
</dbReference>
<dbReference type="AlphaFoldDB" id="A0A3N2PLB2"/>